<dbReference type="EMBL" id="BSPX01000039">
    <property type="protein sequence ID" value="GLT23127.1"/>
    <property type="molecule type" value="Genomic_DNA"/>
</dbReference>
<feature type="signal peptide" evidence="1">
    <location>
        <begin position="1"/>
        <end position="24"/>
    </location>
</feature>
<comment type="caution">
    <text evidence="2">The sequence shown here is derived from an EMBL/GenBank/DDBJ whole genome shotgun (WGS) entry which is preliminary data.</text>
</comment>
<dbReference type="Gene3D" id="3.40.190.10">
    <property type="entry name" value="Periplasmic binding protein-like II"/>
    <property type="match status" value="2"/>
</dbReference>
<gene>
    <name evidence="2" type="ORF">GCM10007933_25900</name>
</gene>
<accession>A0ABQ6FES4</accession>
<sequence length="236" mass="25996">MPIRFLLGAFVATCLSLLAGLAAAEGSALTISTNNTPLDRQALEHIAREGFHRIGVDIKVVSLPSERSLVAANLGEVDGEGLRVAGLSAQYPNLVQVPERFVRISFVAFAKDATIPLDNGWDSLKPYRVAFINGWKMFEANASGARVVHKVDKPDQMFRMLDDGRVDLVLYTRADGMQLARSLGLTSIAPLSPHLRDVDMYLYLHKKHQPLVPRLSQALRDLKADGTYNRILSGIY</sequence>
<feature type="chain" id="PRO_5045551491" evidence="1">
    <location>
        <begin position="25"/>
        <end position="236"/>
    </location>
</feature>
<keyword evidence="3" id="KW-1185">Reference proteome</keyword>
<dbReference type="SUPFAM" id="SSF53850">
    <property type="entry name" value="Periplasmic binding protein-like II"/>
    <property type="match status" value="1"/>
</dbReference>
<evidence type="ECO:0000313" key="3">
    <source>
        <dbReference type="Proteomes" id="UP001157167"/>
    </source>
</evidence>
<proteinExistence type="predicted"/>
<evidence type="ECO:0000313" key="2">
    <source>
        <dbReference type="EMBL" id="GLT23127.1"/>
    </source>
</evidence>
<keyword evidence="1" id="KW-0732">Signal</keyword>
<protein>
    <submittedName>
        <fullName evidence="2">ABC transporter substrate-binding protein</fullName>
    </submittedName>
</protein>
<organism evidence="2 3">
    <name type="scientific">Zoogloea oryzae</name>
    <dbReference type="NCBI Taxonomy" id="310767"/>
    <lineage>
        <taxon>Bacteria</taxon>
        <taxon>Pseudomonadati</taxon>
        <taxon>Pseudomonadota</taxon>
        <taxon>Betaproteobacteria</taxon>
        <taxon>Rhodocyclales</taxon>
        <taxon>Zoogloeaceae</taxon>
        <taxon>Zoogloea</taxon>
    </lineage>
</organism>
<name>A0ABQ6FES4_9RHOO</name>
<dbReference type="RefSeq" id="WP_284188349.1">
    <property type="nucleotide sequence ID" value="NZ_BSPX01000039.1"/>
</dbReference>
<evidence type="ECO:0000256" key="1">
    <source>
        <dbReference type="SAM" id="SignalP"/>
    </source>
</evidence>
<dbReference type="PANTHER" id="PTHR35936:SF35">
    <property type="entry name" value="L-CYSTINE-BINDING PROTEIN TCYJ"/>
    <property type="match status" value="1"/>
</dbReference>
<reference evidence="3" key="1">
    <citation type="journal article" date="2019" name="Int. J. Syst. Evol. Microbiol.">
        <title>The Global Catalogue of Microorganisms (GCM) 10K type strain sequencing project: providing services to taxonomists for standard genome sequencing and annotation.</title>
        <authorList>
            <consortium name="The Broad Institute Genomics Platform"/>
            <consortium name="The Broad Institute Genome Sequencing Center for Infectious Disease"/>
            <person name="Wu L."/>
            <person name="Ma J."/>
        </authorList>
    </citation>
    <scope>NUCLEOTIDE SEQUENCE [LARGE SCALE GENOMIC DNA]</scope>
    <source>
        <strain evidence="3">NBRC 102407</strain>
    </source>
</reference>
<dbReference type="PANTHER" id="PTHR35936">
    <property type="entry name" value="MEMBRANE-BOUND LYTIC MUREIN TRANSGLYCOSYLASE F"/>
    <property type="match status" value="1"/>
</dbReference>
<dbReference type="Proteomes" id="UP001157167">
    <property type="component" value="Unassembled WGS sequence"/>
</dbReference>